<dbReference type="PANTHER" id="PTHR30514:SF1">
    <property type="entry name" value="HTH-TYPE TRANSCRIPTIONAL REGULATOR HEXR-RELATED"/>
    <property type="match status" value="1"/>
</dbReference>
<dbReference type="SUPFAM" id="SSF46689">
    <property type="entry name" value="Homeodomain-like"/>
    <property type="match status" value="1"/>
</dbReference>
<evidence type="ECO:0000256" key="3">
    <source>
        <dbReference type="ARBA" id="ARBA00023163"/>
    </source>
</evidence>
<dbReference type="STRING" id="1069536.SINU_08250"/>
<sequence>MKLEMLINKNYDQLNETDLSTLHYIIDHKKECAAQSITELAKSCKISKSSILRTAQKLGFSGFSEFKYSLKNDLEPDMKHAMDYIETTLTNIQKTIDLFKKTDLVPIYKKIQSAKNIFAYGTGWAQRNAISELERNFLNSGKMIHNLAAKRELEMIVPYLNEEDLLIIISLSGDISDIIKIVRFLSVKRVPILSITNTRFDRNELANLVPYNLYFLATDYPIHKTMHVSEDPTSLAALSVLCEAFFFDYVKQISTKDGDMK</sequence>
<dbReference type="InterPro" id="IPR046348">
    <property type="entry name" value="SIS_dom_sf"/>
</dbReference>
<dbReference type="EMBL" id="AFVQ02000100">
    <property type="protein sequence ID" value="KLI02443.1"/>
    <property type="molecule type" value="Genomic_DNA"/>
</dbReference>
<dbReference type="RefSeq" id="WP_010025521.1">
    <property type="nucleotide sequence ID" value="NZ_AFVQ02000100.1"/>
</dbReference>
<keyword evidence="3" id="KW-0804">Transcription</keyword>
<dbReference type="CDD" id="cd05013">
    <property type="entry name" value="SIS_RpiR"/>
    <property type="match status" value="1"/>
</dbReference>
<keyword evidence="6" id="KW-1185">Reference proteome</keyword>
<dbReference type="Gene3D" id="3.40.50.10490">
    <property type="entry name" value="Glucose-6-phosphate isomerase like protein, domain 1"/>
    <property type="match status" value="1"/>
</dbReference>
<accession>A0A0U1QNQ0</accession>
<comment type="caution">
    <text evidence="5">The sequence shown here is derived from an EMBL/GenBank/DDBJ whole genome shotgun (WGS) entry which is preliminary data.</text>
</comment>
<dbReference type="InterPro" id="IPR001347">
    <property type="entry name" value="SIS_dom"/>
</dbReference>
<dbReference type="SUPFAM" id="SSF53697">
    <property type="entry name" value="SIS domain"/>
    <property type="match status" value="1"/>
</dbReference>
<dbReference type="InterPro" id="IPR035472">
    <property type="entry name" value="RpiR-like_SIS"/>
</dbReference>
<proteinExistence type="predicted"/>
<dbReference type="PANTHER" id="PTHR30514">
    <property type="entry name" value="GLUCOKINASE"/>
    <property type="match status" value="1"/>
</dbReference>
<dbReference type="AlphaFoldDB" id="A0A0U1QNQ0"/>
<feature type="domain" description="HTH rpiR-type" evidence="4">
    <location>
        <begin position="1"/>
        <end position="77"/>
    </location>
</feature>
<evidence type="ECO:0000313" key="5">
    <source>
        <dbReference type="EMBL" id="KLI02443.1"/>
    </source>
</evidence>
<dbReference type="InterPro" id="IPR047640">
    <property type="entry name" value="RpiR-like"/>
</dbReference>
<dbReference type="GO" id="GO:0003700">
    <property type="term" value="F:DNA-binding transcription factor activity"/>
    <property type="evidence" value="ECO:0007669"/>
    <property type="project" value="InterPro"/>
</dbReference>
<dbReference type="GO" id="GO:1901135">
    <property type="term" value="P:carbohydrate derivative metabolic process"/>
    <property type="evidence" value="ECO:0007669"/>
    <property type="project" value="InterPro"/>
</dbReference>
<dbReference type="Pfam" id="PF01418">
    <property type="entry name" value="HTH_6"/>
    <property type="match status" value="1"/>
</dbReference>
<keyword evidence="1" id="KW-0805">Transcription regulation</keyword>
<reference evidence="5 6" key="1">
    <citation type="journal article" date="2011" name="J. Bacteriol.">
        <title>Draft genome sequence of Sporolactobacillus inulinus strain CASD, an efficient D-lactic acid-producing bacterium with high-concentration lactate tolerance capability.</title>
        <authorList>
            <person name="Yu B."/>
            <person name="Su F."/>
            <person name="Wang L."/>
            <person name="Xu K."/>
            <person name="Zhao B."/>
            <person name="Xu P."/>
        </authorList>
    </citation>
    <scope>NUCLEOTIDE SEQUENCE [LARGE SCALE GENOMIC DNA]</scope>
    <source>
        <strain evidence="5 6">CASD</strain>
    </source>
</reference>
<protein>
    <recommendedName>
        <fullName evidence="4">HTH rpiR-type domain-containing protein</fullName>
    </recommendedName>
</protein>
<dbReference type="InterPro" id="IPR009057">
    <property type="entry name" value="Homeodomain-like_sf"/>
</dbReference>
<organism evidence="5 6">
    <name type="scientific">Sporolactobacillus inulinus CASD</name>
    <dbReference type="NCBI Taxonomy" id="1069536"/>
    <lineage>
        <taxon>Bacteria</taxon>
        <taxon>Bacillati</taxon>
        <taxon>Bacillota</taxon>
        <taxon>Bacilli</taxon>
        <taxon>Bacillales</taxon>
        <taxon>Sporolactobacillaceae</taxon>
        <taxon>Sporolactobacillus</taxon>
    </lineage>
</organism>
<keyword evidence="2" id="KW-0238">DNA-binding</keyword>
<dbReference type="GO" id="GO:0097367">
    <property type="term" value="F:carbohydrate derivative binding"/>
    <property type="evidence" value="ECO:0007669"/>
    <property type="project" value="InterPro"/>
</dbReference>
<dbReference type="OrthoDB" id="6590756at2"/>
<gene>
    <name evidence="5" type="ORF">SINU_08250</name>
</gene>
<dbReference type="GO" id="GO:0003677">
    <property type="term" value="F:DNA binding"/>
    <property type="evidence" value="ECO:0007669"/>
    <property type="project" value="UniProtKB-KW"/>
</dbReference>
<dbReference type="Gene3D" id="1.10.10.10">
    <property type="entry name" value="Winged helix-like DNA-binding domain superfamily/Winged helix DNA-binding domain"/>
    <property type="match status" value="1"/>
</dbReference>
<dbReference type="Pfam" id="PF01380">
    <property type="entry name" value="SIS"/>
    <property type="match status" value="1"/>
</dbReference>
<evidence type="ECO:0000256" key="2">
    <source>
        <dbReference type="ARBA" id="ARBA00023125"/>
    </source>
</evidence>
<dbReference type="PROSITE" id="PS51071">
    <property type="entry name" value="HTH_RPIR"/>
    <property type="match status" value="1"/>
</dbReference>
<evidence type="ECO:0000313" key="6">
    <source>
        <dbReference type="Proteomes" id="UP000035553"/>
    </source>
</evidence>
<dbReference type="Proteomes" id="UP000035553">
    <property type="component" value="Unassembled WGS sequence"/>
</dbReference>
<dbReference type="InterPro" id="IPR036388">
    <property type="entry name" value="WH-like_DNA-bd_sf"/>
</dbReference>
<evidence type="ECO:0000256" key="1">
    <source>
        <dbReference type="ARBA" id="ARBA00023015"/>
    </source>
</evidence>
<dbReference type="InterPro" id="IPR000281">
    <property type="entry name" value="HTH_RpiR"/>
</dbReference>
<name>A0A0U1QNQ0_9BACL</name>
<evidence type="ECO:0000259" key="4">
    <source>
        <dbReference type="PROSITE" id="PS51071"/>
    </source>
</evidence>